<sequence length="239" mass="25699">MSCKTSVASGLGILSLVLACGATQAYEAIDVAGGGTLEGRVIYEGRVPVKKIIPTKDGQVCGGPREEPQVYVGPDKGVQDAVVYLKEVSRGKPWGEPEQTPVIDNKDCRFHPAMQIIRAGEIDIHNSDPVLHNTRAFYGRRSAFNVALPNAGDQVTQELPRPGMVRLECDAHGWMLAHVFVADNPYYALTDATGHFSMTDIPPGDYTLVATQSYTGDTETTVTVKGGDVQALTIELSKP</sequence>
<dbReference type="AlphaFoldDB" id="A0A1H2VAG6"/>
<gene>
    <name evidence="2" type="ORF">SAMN05421783_106195</name>
</gene>
<dbReference type="Gene3D" id="2.60.40.420">
    <property type="entry name" value="Cupredoxins - blue copper proteins"/>
    <property type="match status" value="1"/>
</dbReference>
<dbReference type="EMBL" id="FNNZ01000006">
    <property type="protein sequence ID" value="SDW64879.1"/>
    <property type="molecule type" value="Genomic_DNA"/>
</dbReference>
<dbReference type="InterPro" id="IPR013784">
    <property type="entry name" value="Carb-bd-like_fold"/>
</dbReference>
<keyword evidence="1" id="KW-0732">Signal</keyword>
<feature type="chain" id="PRO_5011552709" evidence="1">
    <location>
        <begin position="26"/>
        <end position="239"/>
    </location>
</feature>
<organism evidence="2 3">
    <name type="scientific">Thiocapsa roseopersicina</name>
    <dbReference type="NCBI Taxonomy" id="1058"/>
    <lineage>
        <taxon>Bacteria</taxon>
        <taxon>Pseudomonadati</taxon>
        <taxon>Pseudomonadota</taxon>
        <taxon>Gammaproteobacteria</taxon>
        <taxon>Chromatiales</taxon>
        <taxon>Chromatiaceae</taxon>
        <taxon>Thiocapsa</taxon>
    </lineage>
</organism>
<dbReference type="GO" id="GO:0004180">
    <property type="term" value="F:carboxypeptidase activity"/>
    <property type="evidence" value="ECO:0007669"/>
    <property type="project" value="UniProtKB-KW"/>
</dbReference>
<keyword evidence="3" id="KW-1185">Reference proteome</keyword>
<feature type="signal peptide" evidence="1">
    <location>
        <begin position="1"/>
        <end position="25"/>
    </location>
</feature>
<dbReference type="PROSITE" id="PS51257">
    <property type="entry name" value="PROKAR_LIPOPROTEIN"/>
    <property type="match status" value="1"/>
</dbReference>
<keyword evidence="2" id="KW-0378">Hydrolase</keyword>
<dbReference type="RefSeq" id="WP_093030312.1">
    <property type="nucleotide sequence ID" value="NZ_FNNZ01000006.1"/>
</dbReference>
<dbReference type="GO" id="GO:0030246">
    <property type="term" value="F:carbohydrate binding"/>
    <property type="evidence" value="ECO:0007669"/>
    <property type="project" value="InterPro"/>
</dbReference>
<keyword evidence="2" id="KW-0645">Protease</keyword>
<protein>
    <submittedName>
        <fullName evidence="2">Carboxypeptidase regulatory-like domain-containing protein</fullName>
    </submittedName>
</protein>
<evidence type="ECO:0000256" key="1">
    <source>
        <dbReference type="SAM" id="SignalP"/>
    </source>
</evidence>
<accession>A0A1H2VAG6</accession>
<name>A0A1H2VAG6_THIRO</name>
<keyword evidence="2" id="KW-0121">Carboxypeptidase</keyword>
<reference evidence="3" key="1">
    <citation type="submission" date="2016-10" db="EMBL/GenBank/DDBJ databases">
        <authorList>
            <person name="Varghese N."/>
            <person name="Submissions S."/>
        </authorList>
    </citation>
    <scope>NUCLEOTIDE SEQUENCE [LARGE SCALE GENOMIC DNA]</scope>
    <source>
        <strain evidence="3">DSM 217</strain>
    </source>
</reference>
<proteinExistence type="predicted"/>
<dbReference type="InterPro" id="IPR008972">
    <property type="entry name" value="Cupredoxin"/>
</dbReference>
<dbReference type="SUPFAM" id="SSF49452">
    <property type="entry name" value="Starch-binding domain-like"/>
    <property type="match status" value="1"/>
</dbReference>
<evidence type="ECO:0000313" key="2">
    <source>
        <dbReference type="EMBL" id="SDW64879.1"/>
    </source>
</evidence>
<dbReference type="Pfam" id="PF13620">
    <property type="entry name" value="CarboxypepD_reg"/>
    <property type="match status" value="1"/>
</dbReference>
<dbReference type="OrthoDB" id="9772097at2"/>
<dbReference type="SUPFAM" id="SSF49503">
    <property type="entry name" value="Cupredoxins"/>
    <property type="match status" value="1"/>
</dbReference>
<dbReference type="Gene3D" id="2.60.40.1120">
    <property type="entry name" value="Carboxypeptidase-like, regulatory domain"/>
    <property type="match status" value="1"/>
</dbReference>
<evidence type="ECO:0000313" key="3">
    <source>
        <dbReference type="Proteomes" id="UP000198816"/>
    </source>
</evidence>
<dbReference type="Proteomes" id="UP000198816">
    <property type="component" value="Unassembled WGS sequence"/>
</dbReference>
<dbReference type="STRING" id="1058.SAMN05421783_106195"/>